<comment type="caution">
    <text evidence="1">The sequence shown here is derived from an EMBL/GenBank/DDBJ whole genome shotgun (WGS) entry which is preliminary data.</text>
</comment>
<keyword evidence="2" id="KW-1185">Reference proteome</keyword>
<evidence type="ECO:0000313" key="1">
    <source>
        <dbReference type="EMBL" id="MQL51239.1"/>
    </source>
</evidence>
<name>A0A6N7INR1_9FIRM</name>
<dbReference type="InterPro" id="IPR003735">
    <property type="entry name" value="Metal_Tscrpt_repr"/>
</dbReference>
<dbReference type="OrthoDB" id="9811244at2"/>
<protein>
    <submittedName>
        <fullName evidence="1">Metal-sensing transcriptional repressor</fullName>
    </submittedName>
</protein>
<evidence type="ECO:0000313" key="2">
    <source>
        <dbReference type="Proteomes" id="UP000441717"/>
    </source>
</evidence>
<dbReference type="GO" id="GO:0046872">
    <property type="term" value="F:metal ion binding"/>
    <property type="evidence" value="ECO:0007669"/>
    <property type="project" value="InterPro"/>
</dbReference>
<dbReference type="PANTHER" id="PTHR33677">
    <property type="entry name" value="TRANSCRIPTIONAL REPRESSOR FRMR-RELATED"/>
    <property type="match status" value="1"/>
</dbReference>
<dbReference type="EMBL" id="WHYR01000005">
    <property type="protein sequence ID" value="MQL51239.1"/>
    <property type="molecule type" value="Genomic_DNA"/>
</dbReference>
<dbReference type="AlphaFoldDB" id="A0A6N7INR1"/>
<reference evidence="1 2" key="1">
    <citation type="submission" date="2019-10" db="EMBL/GenBank/DDBJ databases">
        <title>Comparative genomics of sulfur disproportionating microorganisms.</title>
        <authorList>
            <person name="Ward L.M."/>
            <person name="Bertran E."/>
            <person name="Johnston D."/>
        </authorList>
    </citation>
    <scope>NUCLEOTIDE SEQUENCE [LARGE SCALE GENOMIC DNA]</scope>
    <source>
        <strain evidence="1 2">DSM 14055</strain>
    </source>
</reference>
<dbReference type="Proteomes" id="UP000441717">
    <property type="component" value="Unassembled WGS sequence"/>
</dbReference>
<organism evidence="1 2">
    <name type="scientific">Desulfofundulus thermobenzoicus</name>
    <dbReference type="NCBI Taxonomy" id="29376"/>
    <lineage>
        <taxon>Bacteria</taxon>
        <taxon>Bacillati</taxon>
        <taxon>Bacillota</taxon>
        <taxon>Clostridia</taxon>
        <taxon>Eubacteriales</taxon>
        <taxon>Peptococcaceae</taxon>
        <taxon>Desulfofundulus</taxon>
    </lineage>
</organism>
<dbReference type="Pfam" id="PF02583">
    <property type="entry name" value="Trns_repr_metal"/>
    <property type="match status" value="1"/>
</dbReference>
<dbReference type="CDD" id="cd10148">
    <property type="entry name" value="CsoR-like_DUF156"/>
    <property type="match status" value="1"/>
</dbReference>
<accession>A0A6N7INR1</accession>
<sequence>MGVLKPLTYVERNKEDLLTRLKKIEGQIRGIQKMIEEDRYCVDILLQISATRGALQKVALSLLRSHTRGCVAQAIRQDRGDEAIEELMQVLDKFTS</sequence>
<dbReference type="Gene3D" id="1.20.58.1000">
    <property type="entry name" value="Metal-sensitive repressor, helix protomer"/>
    <property type="match status" value="1"/>
</dbReference>
<dbReference type="GO" id="GO:0045892">
    <property type="term" value="P:negative regulation of DNA-templated transcription"/>
    <property type="evidence" value="ECO:0007669"/>
    <property type="project" value="UniProtKB-ARBA"/>
</dbReference>
<dbReference type="InterPro" id="IPR038390">
    <property type="entry name" value="Metal_Tscrpt_repr_sf"/>
</dbReference>
<dbReference type="PANTHER" id="PTHR33677:SF3">
    <property type="entry name" value="COPPER-SENSING TRANSCRIPTIONAL REPRESSOR RICR"/>
    <property type="match status" value="1"/>
</dbReference>
<dbReference type="GO" id="GO:0003677">
    <property type="term" value="F:DNA binding"/>
    <property type="evidence" value="ECO:0007669"/>
    <property type="project" value="InterPro"/>
</dbReference>
<proteinExistence type="predicted"/>
<gene>
    <name evidence="1" type="ORF">GFC01_02975</name>
</gene>